<protein>
    <submittedName>
        <fullName evidence="1">Uncharacterized protein</fullName>
    </submittedName>
</protein>
<organism evidence="1 2">
    <name type="scientific">Penicillium freii</name>
    <dbReference type="NCBI Taxonomy" id="48697"/>
    <lineage>
        <taxon>Eukaryota</taxon>
        <taxon>Fungi</taxon>
        <taxon>Dikarya</taxon>
        <taxon>Ascomycota</taxon>
        <taxon>Pezizomycotina</taxon>
        <taxon>Eurotiomycetes</taxon>
        <taxon>Eurotiomycetidae</taxon>
        <taxon>Eurotiales</taxon>
        <taxon>Aspergillaceae</taxon>
        <taxon>Penicillium</taxon>
    </lineage>
</organism>
<name>A0A101MNZ7_PENFR</name>
<evidence type="ECO:0000313" key="1">
    <source>
        <dbReference type="EMBL" id="KUM64062.1"/>
    </source>
</evidence>
<dbReference type="Proteomes" id="UP000055045">
    <property type="component" value="Unassembled WGS sequence"/>
</dbReference>
<keyword evidence="2" id="KW-1185">Reference proteome</keyword>
<dbReference type="AlphaFoldDB" id="A0A101MNZ7"/>
<proteinExistence type="predicted"/>
<reference evidence="1 2" key="1">
    <citation type="submission" date="2015-10" db="EMBL/GenBank/DDBJ databases">
        <title>Genome sequencing of Penicillium freii.</title>
        <authorList>
            <person name="Nguyen H.D."/>
            <person name="Visagie C.M."/>
            <person name="Seifert K.A."/>
        </authorList>
    </citation>
    <scope>NUCLEOTIDE SEQUENCE [LARGE SCALE GENOMIC DNA]</scope>
    <source>
        <strain evidence="1 2">DAOM 242723</strain>
    </source>
</reference>
<sequence length="86" mass="9653">MPLNWHFSIQSNSLKHAGACLSTDRSQQATSLNPCSQPHRMPLFTRYASMLNVNIATNWVITYSVSTKRLRCSYPGSQDILSPIDP</sequence>
<evidence type="ECO:0000313" key="2">
    <source>
        <dbReference type="Proteomes" id="UP000055045"/>
    </source>
</evidence>
<dbReference type="EMBL" id="LLXE01000057">
    <property type="protein sequence ID" value="KUM64062.1"/>
    <property type="molecule type" value="Genomic_DNA"/>
</dbReference>
<accession>A0A101MNZ7</accession>
<gene>
    <name evidence="1" type="ORF">ACN42_g3038</name>
</gene>
<comment type="caution">
    <text evidence="1">The sequence shown here is derived from an EMBL/GenBank/DDBJ whole genome shotgun (WGS) entry which is preliminary data.</text>
</comment>